<dbReference type="PANTHER" id="PTHR33677">
    <property type="entry name" value="TRANSCRIPTIONAL REPRESSOR FRMR-RELATED"/>
    <property type="match status" value="1"/>
</dbReference>
<dbReference type="GO" id="GO:0046872">
    <property type="term" value="F:metal ion binding"/>
    <property type="evidence" value="ECO:0007669"/>
    <property type="project" value="InterPro"/>
</dbReference>
<dbReference type="RefSeq" id="WP_025227552.1">
    <property type="nucleotide sequence ID" value="NZ_CP007139.1"/>
</dbReference>
<dbReference type="InterPro" id="IPR003735">
    <property type="entry name" value="Metal_Tscrpt_repr"/>
</dbReference>
<dbReference type="EMBL" id="CP007139">
    <property type="protein sequence ID" value="AIE83783.1"/>
    <property type="molecule type" value="Genomic_DNA"/>
</dbReference>
<dbReference type="GO" id="GO:0003677">
    <property type="term" value="F:DNA binding"/>
    <property type="evidence" value="ECO:0007669"/>
    <property type="project" value="InterPro"/>
</dbReference>
<dbReference type="Proteomes" id="UP000027982">
    <property type="component" value="Chromosome"/>
</dbReference>
<sequence length="96" mass="10768">MDAESRKAIDRRLARVEGQVRGLRKMIEQGEYCCDILTQLNAARSALDHVGAEIATSHVRSCIVGHGCETEHDKAKSMSQEELFDELKVTLSRLVR</sequence>
<dbReference type="Pfam" id="PF02583">
    <property type="entry name" value="Trns_repr_metal"/>
    <property type="match status" value="1"/>
</dbReference>
<dbReference type="Gene3D" id="1.20.58.1000">
    <property type="entry name" value="Metal-sensitive repressor, helix protomer"/>
    <property type="match status" value="1"/>
</dbReference>
<dbReference type="STRING" id="661478.OP10G_0415"/>
<dbReference type="HOGENOM" id="CLU_130332_3_0_0"/>
<dbReference type="OrthoDB" id="9811244at2"/>
<accession>A0A068NJI8</accession>
<keyword evidence="2" id="KW-1185">Reference proteome</keyword>
<evidence type="ECO:0000313" key="1">
    <source>
        <dbReference type="EMBL" id="AIE83783.1"/>
    </source>
</evidence>
<protein>
    <recommendedName>
        <fullName evidence="3">Copper-sensing transcriptional repressor CsoR</fullName>
    </recommendedName>
</protein>
<dbReference type="CDD" id="cd10148">
    <property type="entry name" value="CsoR-like_DUF156"/>
    <property type="match status" value="1"/>
</dbReference>
<reference evidence="1 2" key="1">
    <citation type="journal article" date="2014" name="PLoS ONE">
        <title>The first complete genome sequence of the class fimbriimonadia in the phylum armatimonadetes.</title>
        <authorList>
            <person name="Hu Z.Y."/>
            <person name="Wang Y.Z."/>
            <person name="Im W.T."/>
            <person name="Wang S.Y."/>
            <person name="Zhao G.P."/>
            <person name="Zheng H.J."/>
            <person name="Quan Z.X."/>
        </authorList>
    </citation>
    <scope>NUCLEOTIDE SEQUENCE [LARGE SCALE GENOMIC DNA]</scope>
    <source>
        <strain evidence="1">Gsoil 348</strain>
    </source>
</reference>
<evidence type="ECO:0000313" key="2">
    <source>
        <dbReference type="Proteomes" id="UP000027982"/>
    </source>
</evidence>
<name>A0A068NJI8_FIMGI</name>
<organism evidence="1 2">
    <name type="scientific">Fimbriimonas ginsengisoli Gsoil 348</name>
    <dbReference type="NCBI Taxonomy" id="661478"/>
    <lineage>
        <taxon>Bacteria</taxon>
        <taxon>Bacillati</taxon>
        <taxon>Armatimonadota</taxon>
        <taxon>Fimbriimonadia</taxon>
        <taxon>Fimbriimonadales</taxon>
        <taxon>Fimbriimonadaceae</taxon>
        <taxon>Fimbriimonas</taxon>
    </lineage>
</organism>
<dbReference type="GO" id="GO:0045892">
    <property type="term" value="P:negative regulation of DNA-templated transcription"/>
    <property type="evidence" value="ECO:0007669"/>
    <property type="project" value="UniProtKB-ARBA"/>
</dbReference>
<dbReference type="eggNOG" id="COG1937">
    <property type="taxonomic scope" value="Bacteria"/>
</dbReference>
<dbReference type="AlphaFoldDB" id="A0A068NJI8"/>
<evidence type="ECO:0008006" key="3">
    <source>
        <dbReference type="Google" id="ProtNLM"/>
    </source>
</evidence>
<dbReference type="InterPro" id="IPR038390">
    <property type="entry name" value="Metal_Tscrpt_repr_sf"/>
</dbReference>
<proteinExistence type="predicted"/>
<gene>
    <name evidence="1" type="ORF">OP10G_0415</name>
</gene>
<dbReference type="KEGG" id="fgi:OP10G_0415"/>